<evidence type="ECO:0008006" key="4">
    <source>
        <dbReference type="Google" id="ProtNLM"/>
    </source>
</evidence>
<name>A0A250IGZ0_9BACT</name>
<dbReference type="KEGG" id="mbd:MEBOL_004487"/>
<dbReference type="AlphaFoldDB" id="A0A250IGZ0"/>
<evidence type="ECO:0000313" key="2">
    <source>
        <dbReference type="EMBL" id="ATB31025.1"/>
    </source>
</evidence>
<dbReference type="PROSITE" id="PS51257">
    <property type="entry name" value="PROKAR_LIPOPROTEIN"/>
    <property type="match status" value="1"/>
</dbReference>
<dbReference type="EMBL" id="CP022163">
    <property type="protein sequence ID" value="ATB31025.1"/>
    <property type="molecule type" value="Genomic_DNA"/>
</dbReference>
<protein>
    <recommendedName>
        <fullName evidence="4">LPS export ABC transporter periplasmic protein LptC</fullName>
    </recommendedName>
</protein>
<evidence type="ECO:0000256" key="1">
    <source>
        <dbReference type="SAM" id="SignalP"/>
    </source>
</evidence>
<feature type="chain" id="PRO_5013236288" description="LPS export ABC transporter periplasmic protein LptC" evidence="1">
    <location>
        <begin position="26"/>
        <end position="173"/>
    </location>
</feature>
<proteinExistence type="predicted"/>
<dbReference type="Proteomes" id="UP000217289">
    <property type="component" value="Chromosome"/>
</dbReference>
<dbReference type="RefSeq" id="WP_245918751.1">
    <property type="nucleotide sequence ID" value="NZ_CP022163.1"/>
</dbReference>
<organism evidence="2 3">
    <name type="scientific">Melittangium boletus DSM 14713</name>
    <dbReference type="NCBI Taxonomy" id="1294270"/>
    <lineage>
        <taxon>Bacteria</taxon>
        <taxon>Pseudomonadati</taxon>
        <taxon>Myxococcota</taxon>
        <taxon>Myxococcia</taxon>
        <taxon>Myxococcales</taxon>
        <taxon>Cystobacterineae</taxon>
        <taxon>Archangiaceae</taxon>
        <taxon>Melittangium</taxon>
    </lineage>
</organism>
<reference evidence="2 3" key="1">
    <citation type="submission" date="2017-06" db="EMBL/GenBank/DDBJ databases">
        <authorList>
            <person name="Kim H.J."/>
            <person name="Triplett B.A."/>
        </authorList>
    </citation>
    <scope>NUCLEOTIDE SEQUENCE [LARGE SCALE GENOMIC DNA]</scope>
    <source>
        <strain evidence="2 3">DSM 14713</strain>
    </source>
</reference>
<gene>
    <name evidence="2" type="ORF">MEBOL_004487</name>
</gene>
<evidence type="ECO:0000313" key="3">
    <source>
        <dbReference type="Proteomes" id="UP000217289"/>
    </source>
</evidence>
<accession>A0A250IGZ0</accession>
<sequence length="173" mass="17955">MPRAVLLASGLLLLGGACSPPSGLADASAPPAVVMRGVRLRSFDGDTPSLSGHAERATYERNGELTATQATLQVPGKTPADVTVVRAALMEGNLGSRRMVASGGVEVRTGSGMVARTPRATYDGVQQVAEGNEGVQVQAPDYRLRADSFSLSAPDGRFTFEGSVQTVLESTHD</sequence>
<feature type="signal peptide" evidence="1">
    <location>
        <begin position="1"/>
        <end position="25"/>
    </location>
</feature>
<keyword evidence="3" id="KW-1185">Reference proteome</keyword>
<keyword evidence="1" id="KW-0732">Signal</keyword>